<evidence type="ECO:0000313" key="1">
    <source>
        <dbReference type="EMBL" id="MDR6239782.1"/>
    </source>
</evidence>
<accession>A0AAE3XNM0</accession>
<dbReference type="EMBL" id="JAVDQD010000003">
    <property type="protein sequence ID" value="MDR6239782.1"/>
    <property type="molecule type" value="Genomic_DNA"/>
</dbReference>
<comment type="caution">
    <text evidence="1">The sequence shown here is derived from an EMBL/GenBank/DDBJ whole genome shotgun (WGS) entry which is preliminary data.</text>
</comment>
<keyword evidence="2" id="KW-1185">Reference proteome</keyword>
<organism evidence="1 2">
    <name type="scientific">Aureibacter tunicatorum</name>
    <dbReference type="NCBI Taxonomy" id="866807"/>
    <lineage>
        <taxon>Bacteria</taxon>
        <taxon>Pseudomonadati</taxon>
        <taxon>Bacteroidota</taxon>
        <taxon>Cytophagia</taxon>
        <taxon>Cytophagales</taxon>
        <taxon>Persicobacteraceae</taxon>
        <taxon>Aureibacter</taxon>
    </lineage>
</organism>
<dbReference type="Proteomes" id="UP001185092">
    <property type="component" value="Unassembled WGS sequence"/>
</dbReference>
<name>A0AAE3XNM0_9BACT</name>
<protein>
    <submittedName>
        <fullName evidence="1">Uncharacterized protein</fullName>
    </submittedName>
</protein>
<evidence type="ECO:0000313" key="2">
    <source>
        <dbReference type="Proteomes" id="UP001185092"/>
    </source>
</evidence>
<gene>
    <name evidence="1" type="ORF">HNQ88_002830</name>
</gene>
<dbReference type="AlphaFoldDB" id="A0AAE3XNM0"/>
<proteinExistence type="predicted"/>
<dbReference type="RefSeq" id="WP_309939547.1">
    <property type="nucleotide sequence ID" value="NZ_AP025305.1"/>
</dbReference>
<reference evidence="1" key="1">
    <citation type="submission" date="2023-07" db="EMBL/GenBank/DDBJ databases">
        <title>Genomic Encyclopedia of Type Strains, Phase IV (KMG-IV): sequencing the most valuable type-strain genomes for metagenomic binning, comparative biology and taxonomic classification.</title>
        <authorList>
            <person name="Goeker M."/>
        </authorList>
    </citation>
    <scope>NUCLEOTIDE SEQUENCE</scope>
    <source>
        <strain evidence="1">DSM 26174</strain>
    </source>
</reference>
<sequence>MKSKRDKISEITRFAVFWGPQRSDEDDGSYMGDGERHIGDLQKKIDDDIHKRTTLPG</sequence>